<name>A0AAE1LQD6_9NEOP</name>
<gene>
    <name evidence="1" type="ORF">KUF71_000473</name>
</gene>
<evidence type="ECO:0000313" key="2">
    <source>
        <dbReference type="Proteomes" id="UP001219518"/>
    </source>
</evidence>
<keyword evidence="2" id="KW-1185">Reference proteome</keyword>
<proteinExistence type="predicted"/>
<sequence length="201" mass="23591">MSWSGHFSRKAPTHRNCTHHAYVFGRHIANATLKNQLLLEKHELLSTPVVKGKEFYRELTAEELELLREHVPNAQQRIPIYSRVQQGKTVFTSLWYTAAEHATDNKNVLFKTDDNTKVFGVLKFFYENDGEVFAFFNSYDVDEFRFRHNDTNLSVSHIIRVHETEVMCVMPFKNILSKVIKVGHYVCVPPNRFEKIWTEMN</sequence>
<accession>A0AAE1LQD6</accession>
<reference evidence="1" key="1">
    <citation type="submission" date="2021-07" db="EMBL/GenBank/DDBJ databases">
        <authorList>
            <person name="Catto M.A."/>
            <person name="Jacobson A."/>
            <person name="Kennedy G."/>
            <person name="Labadie P."/>
            <person name="Hunt B.G."/>
            <person name="Srinivasan R."/>
        </authorList>
    </citation>
    <scope>NUCLEOTIDE SEQUENCE</scope>
    <source>
        <strain evidence="1">PL_HMW_Pooled</strain>
        <tissue evidence="1">Head</tissue>
    </source>
</reference>
<reference evidence="1" key="2">
    <citation type="journal article" date="2023" name="BMC Genomics">
        <title>Pest status, molecular evolution, and epigenetic factors derived from the genome assembly of Frankliniella fusca, a thysanopteran phytovirus vector.</title>
        <authorList>
            <person name="Catto M.A."/>
            <person name="Labadie P.E."/>
            <person name="Jacobson A.L."/>
            <person name="Kennedy G.G."/>
            <person name="Srinivasan R."/>
            <person name="Hunt B.G."/>
        </authorList>
    </citation>
    <scope>NUCLEOTIDE SEQUENCE</scope>
    <source>
        <strain evidence="1">PL_HMW_Pooled</strain>
    </source>
</reference>
<dbReference type="Proteomes" id="UP001219518">
    <property type="component" value="Unassembled WGS sequence"/>
</dbReference>
<keyword evidence="1" id="KW-0436">Ligase</keyword>
<dbReference type="AlphaFoldDB" id="A0AAE1LQD6"/>
<comment type="caution">
    <text evidence="1">The sequence shown here is derived from an EMBL/GenBank/DDBJ whole genome shotgun (WGS) entry which is preliminary data.</text>
</comment>
<evidence type="ECO:0000313" key="1">
    <source>
        <dbReference type="EMBL" id="KAK3928203.1"/>
    </source>
</evidence>
<dbReference type="GO" id="GO:0016874">
    <property type="term" value="F:ligase activity"/>
    <property type="evidence" value="ECO:0007669"/>
    <property type="project" value="UniProtKB-KW"/>
</dbReference>
<protein>
    <submittedName>
        <fullName evidence="1">Glycine--tRNA ligase beta subunit</fullName>
    </submittedName>
</protein>
<dbReference type="EMBL" id="JAHWGI010001324">
    <property type="protein sequence ID" value="KAK3928203.1"/>
    <property type="molecule type" value="Genomic_DNA"/>
</dbReference>
<organism evidence="1 2">
    <name type="scientific">Frankliniella fusca</name>
    <dbReference type="NCBI Taxonomy" id="407009"/>
    <lineage>
        <taxon>Eukaryota</taxon>
        <taxon>Metazoa</taxon>
        <taxon>Ecdysozoa</taxon>
        <taxon>Arthropoda</taxon>
        <taxon>Hexapoda</taxon>
        <taxon>Insecta</taxon>
        <taxon>Pterygota</taxon>
        <taxon>Neoptera</taxon>
        <taxon>Paraneoptera</taxon>
        <taxon>Thysanoptera</taxon>
        <taxon>Terebrantia</taxon>
        <taxon>Thripoidea</taxon>
        <taxon>Thripidae</taxon>
        <taxon>Frankliniella</taxon>
    </lineage>
</organism>